<evidence type="ECO:0000313" key="2">
    <source>
        <dbReference type="Proteomes" id="UP000221860"/>
    </source>
</evidence>
<dbReference type="InterPro" id="IPR006357">
    <property type="entry name" value="HAD-SF_hydro_IIA"/>
</dbReference>
<dbReference type="EMBL" id="NQWH01000013">
    <property type="protein sequence ID" value="PHP27588.1"/>
    <property type="molecule type" value="Genomic_DNA"/>
</dbReference>
<dbReference type="Gene3D" id="3.40.50.1000">
    <property type="entry name" value="HAD superfamily/HAD-like"/>
    <property type="match status" value="2"/>
</dbReference>
<organism evidence="1 2">
    <name type="scientific">Limimaricola cinnabarinus</name>
    <dbReference type="NCBI Taxonomy" id="1125964"/>
    <lineage>
        <taxon>Bacteria</taxon>
        <taxon>Pseudomonadati</taxon>
        <taxon>Pseudomonadota</taxon>
        <taxon>Alphaproteobacteria</taxon>
        <taxon>Rhodobacterales</taxon>
        <taxon>Paracoccaceae</taxon>
        <taxon>Limimaricola</taxon>
    </lineage>
</organism>
<dbReference type="CDD" id="cd07525">
    <property type="entry name" value="HAD_like"/>
    <property type="match status" value="1"/>
</dbReference>
<dbReference type="GO" id="GO:0005737">
    <property type="term" value="C:cytoplasm"/>
    <property type="evidence" value="ECO:0007669"/>
    <property type="project" value="TreeGrafter"/>
</dbReference>
<comment type="caution">
    <text evidence="1">The sequence shown here is derived from an EMBL/GenBank/DDBJ whole genome shotgun (WGS) entry which is preliminary data.</text>
</comment>
<keyword evidence="1" id="KW-0378">Hydrolase</keyword>
<dbReference type="PANTHER" id="PTHR19288:SF90">
    <property type="entry name" value="OS08G0542600 PROTEIN"/>
    <property type="match status" value="1"/>
</dbReference>
<dbReference type="PANTHER" id="PTHR19288">
    <property type="entry name" value="4-NITROPHENYLPHOSPHATASE-RELATED"/>
    <property type="match status" value="1"/>
</dbReference>
<dbReference type="GO" id="GO:0016791">
    <property type="term" value="F:phosphatase activity"/>
    <property type="evidence" value="ECO:0007669"/>
    <property type="project" value="TreeGrafter"/>
</dbReference>
<name>A0A2G1MFR2_9RHOB</name>
<reference evidence="1 2" key="1">
    <citation type="submission" date="2017-08" db="EMBL/GenBank/DDBJ databases">
        <title>Draft Genome Sequence of Loktanella cinnabarina Strain XM1, Isolated from Coastal Surface Water.</title>
        <authorList>
            <person name="Ma R."/>
            <person name="Wang J."/>
            <person name="Wang Q."/>
            <person name="Ma Z."/>
            <person name="Li J."/>
            <person name="Chen L."/>
        </authorList>
    </citation>
    <scope>NUCLEOTIDE SEQUENCE [LARGE SCALE GENOMIC DNA]</scope>
    <source>
        <strain evidence="1 2">XM1</strain>
    </source>
</reference>
<keyword evidence="2" id="KW-1185">Reference proteome</keyword>
<protein>
    <submittedName>
        <fullName evidence="1">TIGR01459 family HAD-type hydrolase</fullName>
    </submittedName>
</protein>
<dbReference type="SUPFAM" id="SSF56784">
    <property type="entry name" value="HAD-like"/>
    <property type="match status" value="1"/>
</dbReference>
<evidence type="ECO:0000313" key="1">
    <source>
        <dbReference type="EMBL" id="PHP27588.1"/>
    </source>
</evidence>
<dbReference type="AlphaFoldDB" id="A0A2G1MFR2"/>
<dbReference type="Proteomes" id="UP000221860">
    <property type="component" value="Unassembled WGS sequence"/>
</dbReference>
<dbReference type="InterPro" id="IPR023214">
    <property type="entry name" value="HAD_sf"/>
</dbReference>
<dbReference type="InterPro" id="IPR006356">
    <property type="entry name" value="HAD-SF_hydro_IIA_hyp3"/>
</dbReference>
<proteinExistence type="predicted"/>
<sequence>MTRIIESFTEISGSYDAAFVDLWGCMHDGLRAYEAAVAAMRGFRAAGGKVILVTNSPRPRASVERQIEGLGVPRDCWDSIASSGDSARAAMYEGVVGEKVWFIGDDRDEAFFAPLRIIKDPAEITRTDLDAAEGIVCCGPEDEHADPEIYRERFERAIARGMKLLCANPDIIVDRGEERVWCAGALARLYTEMGGTSLYFGKPHAPIYDLARRRLAEIDPSIADGRIICIGDGPQTDVSGAANAGLDALFITGGLSAGETGTGPAPQGQPEAGRLDAHLKEERQAPAYAMGFLR</sequence>
<accession>A0A2G1MFR2</accession>
<dbReference type="OrthoDB" id="9791073at2"/>
<gene>
    <name evidence="1" type="ORF">CJ301_10545</name>
</gene>
<dbReference type="Pfam" id="PF13344">
    <property type="entry name" value="Hydrolase_6"/>
    <property type="match status" value="1"/>
</dbReference>
<dbReference type="RefSeq" id="WP_099277118.1">
    <property type="nucleotide sequence ID" value="NZ_KZ304959.1"/>
</dbReference>
<dbReference type="InterPro" id="IPR036412">
    <property type="entry name" value="HAD-like_sf"/>
</dbReference>
<dbReference type="Pfam" id="PF13242">
    <property type="entry name" value="Hydrolase_like"/>
    <property type="match status" value="1"/>
</dbReference>
<dbReference type="NCBIfam" id="TIGR01459">
    <property type="entry name" value="HAD-SF-IIA-hyp4"/>
    <property type="match status" value="1"/>
</dbReference>